<feature type="domain" description="Flagellar hook-associated protein 2 N-terminal" evidence="6">
    <location>
        <begin position="50"/>
        <end position="147"/>
    </location>
</feature>
<feature type="domain" description="Flagellar hook-associated protein 2 C-terminal" evidence="7">
    <location>
        <begin position="253"/>
        <end position="470"/>
    </location>
</feature>
<evidence type="ECO:0000256" key="3">
    <source>
        <dbReference type="ARBA" id="ARBA00023054"/>
    </source>
</evidence>
<keyword evidence="4 5" id="KW-0975">Bacterial flagellum</keyword>
<dbReference type="EMBL" id="JADIKJ010000004">
    <property type="protein sequence ID" value="MFK2899707.1"/>
    <property type="molecule type" value="Genomic_DNA"/>
</dbReference>
<name>A0ABW8JIK3_9GAMM</name>
<keyword evidence="8" id="KW-0966">Cell projection</keyword>
<comment type="similarity">
    <text evidence="1 5">Belongs to the FliD family.</text>
</comment>
<keyword evidence="5" id="KW-0964">Secreted</keyword>
<dbReference type="RefSeq" id="WP_404545788.1">
    <property type="nucleotide sequence ID" value="NZ_JADIKJ010000004.1"/>
</dbReference>
<dbReference type="InterPro" id="IPR003481">
    <property type="entry name" value="FliD_N"/>
</dbReference>
<sequence>MSITSLGTGTTTYTGVGSTTTSTSGSTGSTSGTVASIAGTGLLSSLGLGSGLDVSSIISALVNAQEAGPQAQITNQTNQDNNQIAGLTALQTALSGLQSALGELTSSTTYDTYSATLSNTSLGTASTLPDATAGSYDIDVTQLATAQKRISTAQASTAAVGGGTLNISVGSNSMAVSVSSTDTLADVAADINNASGNPGVSATVVSGVNGDQLVLTSTNTGVANGFSVNASADSSSGLSALATTLNTPGSNEAADAQLTVDGIAVDSASNNVSGALTGVTLSLTSTGSSQLTVAQSTTPITTAVNDFVTAYQQYASTVSTLSSYDSTSGEAGVLLGDPTLNTIESQLSNALGSSVAGNSIGNLASLGITRNSDGSMSLNTQTLTTALTNNPQAVQNLFTGTNGIATNLSNLVNNFNSSTGVLQTRINSLNTDVTNMGTQQTALNARMAVYQQQLVQEYSNLGSLMTSLNNTSSYLTESLDAMNKSTSSS</sequence>
<comment type="subunit">
    <text evidence="2 5">Homopentamer.</text>
</comment>
<dbReference type="InterPro" id="IPR010809">
    <property type="entry name" value="FliD_C"/>
</dbReference>
<keyword evidence="9" id="KW-1185">Reference proteome</keyword>
<evidence type="ECO:0000256" key="4">
    <source>
        <dbReference type="ARBA" id="ARBA00023143"/>
    </source>
</evidence>
<dbReference type="PANTHER" id="PTHR30288">
    <property type="entry name" value="FLAGELLAR CAP/ASSEMBLY PROTEIN FLID"/>
    <property type="match status" value="1"/>
</dbReference>
<reference evidence="8 9" key="1">
    <citation type="submission" date="2020-10" db="EMBL/GenBank/DDBJ databases">
        <title>Phylogeny of dyella-like bacteria.</title>
        <authorList>
            <person name="Fu J."/>
        </authorList>
    </citation>
    <scope>NUCLEOTIDE SEQUENCE [LARGE SCALE GENOMIC DNA]</scope>
    <source>
        <strain evidence="8 9">JP1</strain>
    </source>
</reference>
<dbReference type="Pfam" id="PF07195">
    <property type="entry name" value="FliD_C"/>
    <property type="match status" value="1"/>
</dbReference>
<evidence type="ECO:0000259" key="6">
    <source>
        <dbReference type="Pfam" id="PF02465"/>
    </source>
</evidence>
<gene>
    <name evidence="8" type="primary">fliD</name>
    <name evidence="8" type="ORF">ISP15_05105</name>
</gene>
<comment type="caution">
    <text evidence="8">The sequence shown here is derived from an EMBL/GenBank/DDBJ whole genome shotgun (WGS) entry which is preliminary data.</text>
</comment>
<evidence type="ECO:0000259" key="7">
    <source>
        <dbReference type="Pfam" id="PF07195"/>
    </source>
</evidence>
<evidence type="ECO:0000256" key="2">
    <source>
        <dbReference type="ARBA" id="ARBA00011255"/>
    </source>
</evidence>
<proteinExistence type="inferred from homology"/>
<dbReference type="InterPro" id="IPR040026">
    <property type="entry name" value="FliD"/>
</dbReference>
<dbReference type="Proteomes" id="UP001620461">
    <property type="component" value="Unassembled WGS sequence"/>
</dbReference>
<protein>
    <recommendedName>
        <fullName evidence="5">Flagellar hook-associated protein 2</fullName>
        <shortName evidence="5">HAP2</shortName>
    </recommendedName>
    <alternativeName>
        <fullName evidence="5">Flagellar cap protein</fullName>
    </alternativeName>
</protein>
<evidence type="ECO:0000313" key="8">
    <source>
        <dbReference type="EMBL" id="MFK2899707.1"/>
    </source>
</evidence>
<dbReference type="Pfam" id="PF02465">
    <property type="entry name" value="FliD_N"/>
    <property type="match status" value="1"/>
</dbReference>
<accession>A0ABW8JIK3</accession>
<keyword evidence="3" id="KW-0175">Coiled coil</keyword>
<comment type="subcellular location">
    <subcellularLocation>
        <location evidence="5">Secreted</location>
    </subcellularLocation>
    <subcellularLocation>
        <location evidence="5">Bacterial flagellum</location>
    </subcellularLocation>
</comment>
<keyword evidence="8" id="KW-0282">Flagellum</keyword>
<dbReference type="PANTHER" id="PTHR30288:SF0">
    <property type="entry name" value="FLAGELLAR HOOK-ASSOCIATED PROTEIN 2"/>
    <property type="match status" value="1"/>
</dbReference>
<keyword evidence="8" id="KW-0969">Cilium</keyword>
<evidence type="ECO:0000256" key="1">
    <source>
        <dbReference type="ARBA" id="ARBA00009764"/>
    </source>
</evidence>
<organism evidence="8 9">
    <name type="scientific">Dyella jejuensis</name>
    <dbReference type="NCBI Taxonomy" id="1432009"/>
    <lineage>
        <taxon>Bacteria</taxon>
        <taxon>Pseudomonadati</taxon>
        <taxon>Pseudomonadota</taxon>
        <taxon>Gammaproteobacteria</taxon>
        <taxon>Lysobacterales</taxon>
        <taxon>Rhodanobacteraceae</taxon>
        <taxon>Dyella</taxon>
    </lineage>
</organism>
<evidence type="ECO:0000256" key="5">
    <source>
        <dbReference type="RuleBase" id="RU362066"/>
    </source>
</evidence>
<comment type="function">
    <text evidence="5">Required for morphogenesis and for the elongation of the flagellar filament by facilitating polymerization of the flagellin monomers at the tip of growing filament. Forms a capping structure, which prevents flagellin subunits (transported through the central channel of the flagellum) from leaking out without polymerization at the distal end.</text>
</comment>
<evidence type="ECO:0000313" key="9">
    <source>
        <dbReference type="Proteomes" id="UP001620461"/>
    </source>
</evidence>
<dbReference type="Pfam" id="PF07196">
    <property type="entry name" value="Flagellin_IN"/>
    <property type="match status" value="1"/>
</dbReference>
<dbReference type="InterPro" id="IPR010810">
    <property type="entry name" value="Flagellin_hook_IN_motif"/>
</dbReference>